<gene>
    <name evidence="2" type="ORF">CASFOL_022774</name>
</gene>
<name>A0ABD3CUT3_9LAMI</name>
<reference evidence="3" key="1">
    <citation type="journal article" date="2024" name="IScience">
        <title>Strigolactones Initiate the Formation of Haustorium-like Structures in Castilleja.</title>
        <authorList>
            <person name="Buerger M."/>
            <person name="Peterson D."/>
            <person name="Chory J."/>
        </authorList>
    </citation>
    <scope>NUCLEOTIDE SEQUENCE [LARGE SCALE GENOMIC DNA]</scope>
</reference>
<evidence type="ECO:0000313" key="2">
    <source>
        <dbReference type="EMBL" id="KAL3633247.1"/>
    </source>
</evidence>
<dbReference type="EMBL" id="JAVIJP010000030">
    <property type="protein sequence ID" value="KAL3633247.1"/>
    <property type="molecule type" value="Genomic_DNA"/>
</dbReference>
<comment type="caution">
    <text evidence="2">The sequence shown here is derived from an EMBL/GenBank/DDBJ whole genome shotgun (WGS) entry which is preliminary data.</text>
</comment>
<feature type="region of interest" description="Disordered" evidence="1">
    <location>
        <begin position="1"/>
        <end position="35"/>
    </location>
</feature>
<accession>A0ABD3CUT3</accession>
<keyword evidence="3" id="KW-1185">Reference proteome</keyword>
<evidence type="ECO:0000256" key="1">
    <source>
        <dbReference type="SAM" id="MobiDB-lite"/>
    </source>
</evidence>
<protein>
    <submittedName>
        <fullName evidence="2">Uncharacterized protein</fullName>
    </submittedName>
</protein>
<sequence>MSPRSIRARKESEKPKMGNFQKPIDGNRSGKPTDSHRWRIDWAKLSIPTDSHRWKFRDLEKRSIDWAKLSIPIDSHR</sequence>
<proteinExistence type="predicted"/>
<dbReference type="AlphaFoldDB" id="A0ABD3CUT3"/>
<evidence type="ECO:0000313" key="3">
    <source>
        <dbReference type="Proteomes" id="UP001632038"/>
    </source>
</evidence>
<organism evidence="2 3">
    <name type="scientific">Castilleja foliolosa</name>
    <dbReference type="NCBI Taxonomy" id="1961234"/>
    <lineage>
        <taxon>Eukaryota</taxon>
        <taxon>Viridiplantae</taxon>
        <taxon>Streptophyta</taxon>
        <taxon>Embryophyta</taxon>
        <taxon>Tracheophyta</taxon>
        <taxon>Spermatophyta</taxon>
        <taxon>Magnoliopsida</taxon>
        <taxon>eudicotyledons</taxon>
        <taxon>Gunneridae</taxon>
        <taxon>Pentapetalae</taxon>
        <taxon>asterids</taxon>
        <taxon>lamiids</taxon>
        <taxon>Lamiales</taxon>
        <taxon>Orobanchaceae</taxon>
        <taxon>Pedicularideae</taxon>
        <taxon>Castillejinae</taxon>
        <taxon>Castilleja</taxon>
    </lineage>
</organism>
<dbReference type="Proteomes" id="UP001632038">
    <property type="component" value="Unassembled WGS sequence"/>
</dbReference>